<feature type="compositionally biased region" description="Pro residues" evidence="10">
    <location>
        <begin position="314"/>
        <end position="330"/>
    </location>
</feature>
<dbReference type="SUPFAM" id="SSF51445">
    <property type="entry name" value="(Trans)glycosidases"/>
    <property type="match status" value="1"/>
</dbReference>
<dbReference type="FunCoup" id="A0A151GWQ5">
    <property type="interactions" value="135"/>
</dbReference>
<evidence type="ECO:0000256" key="5">
    <source>
        <dbReference type="ARBA" id="ARBA00023136"/>
    </source>
</evidence>
<evidence type="ECO:0000256" key="8">
    <source>
        <dbReference type="ARBA" id="ARBA00023288"/>
    </source>
</evidence>
<dbReference type="Pfam" id="PF07983">
    <property type="entry name" value="X8"/>
    <property type="match status" value="1"/>
</dbReference>
<keyword evidence="5 9" id="KW-0472">Membrane</keyword>
<dbReference type="InParanoid" id="A0A151GWQ5"/>
<keyword evidence="3 9" id="KW-0336">GPI-anchor</keyword>
<keyword evidence="6" id="KW-1015">Disulfide bond</keyword>
<accession>A0A151GWQ5</accession>
<keyword evidence="4 9" id="KW-0732">Signal</keyword>
<dbReference type="RefSeq" id="XP_040660891.1">
    <property type="nucleotide sequence ID" value="XM_040800008.1"/>
</dbReference>
<evidence type="ECO:0000256" key="1">
    <source>
        <dbReference type="ARBA" id="ARBA00004609"/>
    </source>
</evidence>
<feature type="domain" description="X8" evidence="11">
    <location>
        <begin position="412"/>
        <end position="501"/>
    </location>
</feature>
<evidence type="ECO:0000313" key="12">
    <source>
        <dbReference type="EMBL" id="KYK61539.1"/>
    </source>
</evidence>
<dbReference type="GeneID" id="63715324"/>
<comment type="function">
    <text evidence="9">Splits internally a 1,3-beta-glucan molecule and transfers the newly generated reducing end (the donor) to the non-reducing end of another 1,3-beta-glucan molecule (the acceptor) forming a 1,3-beta linkage, resulting in the elongation of 1,3-beta-glucan chains in the cell wall.</text>
</comment>
<dbReference type="GO" id="GO:0098552">
    <property type="term" value="C:side of membrane"/>
    <property type="evidence" value="ECO:0007669"/>
    <property type="project" value="UniProtKB-KW"/>
</dbReference>
<feature type="chain" id="PRO_5007358747" description="1,3-beta-glucanosyltransferase" evidence="9">
    <location>
        <begin position="20"/>
        <end position="565"/>
    </location>
</feature>
<dbReference type="GO" id="GO:0031505">
    <property type="term" value="P:fungal-type cell wall organization"/>
    <property type="evidence" value="ECO:0007669"/>
    <property type="project" value="TreeGrafter"/>
</dbReference>
<dbReference type="GO" id="GO:0005886">
    <property type="term" value="C:plasma membrane"/>
    <property type="evidence" value="ECO:0007669"/>
    <property type="project" value="UniProtKB-SubCell"/>
</dbReference>
<dbReference type="Proteomes" id="UP000076580">
    <property type="component" value="Chromosome 01"/>
</dbReference>
<reference evidence="12 13" key="1">
    <citation type="journal article" date="2016" name="Sci. Rep.">
        <title>Insights into Adaptations to a Near-Obligate Nematode Endoparasitic Lifestyle from the Finished Genome of Drechmeria coniospora.</title>
        <authorList>
            <person name="Zhang L."/>
            <person name="Zhou Z."/>
            <person name="Guo Q."/>
            <person name="Fokkens L."/>
            <person name="Miskei M."/>
            <person name="Pocsi I."/>
            <person name="Zhang W."/>
            <person name="Chen M."/>
            <person name="Wang L."/>
            <person name="Sun Y."/>
            <person name="Donzelli B.G."/>
            <person name="Gibson D.M."/>
            <person name="Nelson D.R."/>
            <person name="Luo J.G."/>
            <person name="Rep M."/>
            <person name="Liu H."/>
            <person name="Yang S."/>
            <person name="Wang J."/>
            <person name="Krasnoff S.B."/>
            <person name="Xu Y."/>
            <person name="Molnar I."/>
            <person name="Lin M."/>
        </authorList>
    </citation>
    <scope>NUCLEOTIDE SEQUENCE [LARGE SCALE GENOMIC DNA]</scope>
    <source>
        <strain evidence="12 13">ARSEF 6962</strain>
    </source>
</reference>
<keyword evidence="7" id="KW-0325">Glycoprotein</keyword>
<evidence type="ECO:0000256" key="2">
    <source>
        <dbReference type="ARBA" id="ARBA00007528"/>
    </source>
</evidence>
<keyword evidence="9 12" id="KW-0808">Transferase</keyword>
<dbReference type="InterPro" id="IPR004886">
    <property type="entry name" value="Glucanosyltransferase"/>
</dbReference>
<sequence>MAVSRLLLPLLALAGSVVGELQPIEVKGSKFFYKNGTQFFMKGIAYQQELGPGSSGNGLSYVDPLADEESCRRDVPLLKELGTNTIRTYAVDPTADHSACMKLLDEAGIYVISDLGNPLESINRNTPQWNTALLKRYLLVVDELARYSNVIGFFAGNEVTNAKNNTDATAYVKAAVRDVKKHIKESKEITRWLGVGYAANDDPDVRDNMADYFNCDTVEDSIDFWGINIYSWCGDSDMKTASFGKQMDFFRNYSLPTFFAEYGCNQVPGGAEGRLFTETTALYSDEMTEVLSGGIVYMYFQETNDYGTPHRAPAFPPSSPSPPDHQSPPPVRSLIFLPGLVKVEKGKAKKMKNFAALKKHANGARPTALHIDDYKPAGMMRQCPAVTSNWELNKALPPTPDQGVCDCMVKSLSCAPASDITAEKMGEVFGIICGRDPSACVGISGNPATGIYGAYSMCDDKAKLAFVLDAYHQKQNGEAGSCDFGGAAAPQTPSKDASCAASLSSATDVNKWAASATSPAGKATKSEENTGAHGVSFPPAFSAGRLMIRLYTVVALSAGVAVILF</sequence>
<evidence type="ECO:0000256" key="9">
    <source>
        <dbReference type="RuleBase" id="RU361209"/>
    </source>
</evidence>
<evidence type="ECO:0000256" key="3">
    <source>
        <dbReference type="ARBA" id="ARBA00022622"/>
    </source>
</evidence>
<keyword evidence="13" id="KW-1185">Reference proteome</keyword>
<dbReference type="Gene3D" id="1.20.58.1040">
    <property type="match status" value="1"/>
</dbReference>
<comment type="caution">
    <text evidence="12">The sequence shown here is derived from an EMBL/GenBank/DDBJ whole genome shotgun (WGS) entry which is preliminary data.</text>
</comment>
<dbReference type="PANTHER" id="PTHR31468">
    <property type="entry name" value="1,3-BETA-GLUCANOSYLTRANSFERASE GAS1"/>
    <property type="match status" value="1"/>
</dbReference>
<dbReference type="GO" id="GO:0042124">
    <property type="term" value="F:1,3-beta-glucanosyltransferase activity"/>
    <property type="evidence" value="ECO:0007669"/>
    <property type="project" value="TreeGrafter"/>
</dbReference>
<dbReference type="EC" id="2.4.1.-" evidence="9"/>
<evidence type="ECO:0000259" key="11">
    <source>
        <dbReference type="SMART" id="SM00768"/>
    </source>
</evidence>
<dbReference type="EMBL" id="LAYC01000001">
    <property type="protein sequence ID" value="KYK61539.1"/>
    <property type="molecule type" value="Genomic_DNA"/>
</dbReference>
<comment type="subcellular location">
    <subcellularLocation>
        <location evidence="1 9">Cell membrane</location>
        <topology evidence="1 9">Lipid-anchor</topology>
        <topology evidence="1 9">GPI-anchor</topology>
    </subcellularLocation>
</comment>
<dbReference type="STRING" id="98403.A0A151GWQ5"/>
<organism evidence="12 13">
    <name type="scientific">Drechmeria coniospora</name>
    <name type="common">Nematophagous fungus</name>
    <name type="synonym">Meria coniospora</name>
    <dbReference type="NCBI Taxonomy" id="98403"/>
    <lineage>
        <taxon>Eukaryota</taxon>
        <taxon>Fungi</taxon>
        <taxon>Dikarya</taxon>
        <taxon>Ascomycota</taxon>
        <taxon>Pezizomycotina</taxon>
        <taxon>Sordariomycetes</taxon>
        <taxon>Hypocreomycetidae</taxon>
        <taxon>Hypocreales</taxon>
        <taxon>Ophiocordycipitaceae</taxon>
        <taxon>Drechmeria</taxon>
    </lineage>
</organism>
<dbReference type="GO" id="GO:0071970">
    <property type="term" value="P:fungal-type cell wall (1-&gt;3)-beta-D-glucan biosynthetic process"/>
    <property type="evidence" value="ECO:0007669"/>
    <property type="project" value="TreeGrafter"/>
</dbReference>
<dbReference type="SMART" id="SM00768">
    <property type="entry name" value="X8"/>
    <property type="match status" value="1"/>
</dbReference>
<dbReference type="Gene3D" id="3.20.20.80">
    <property type="entry name" value="Glycosidases"/>
    <property type="match status" value="1"/>
</dbReference>
<gene>
    <name evidence="12" type="ORF">DCS_02681</name>
</gene>
<feature type="region of interest" description="Disordered" evidence="10">
    <location>
        <begin position="309"/>
        <end position="330"/>
    </location>
</feature>
<evidence type="ECO:0000256" key="10">
    <source>
        <dbReference type="SAM" id="MobiDB-lite"/>
    </source>
</evidence>
<comment type="similarity">
    <text evidence="2 9">Belongs to the glycosyl hydrolase 72 family.</text>
</comment>
<keyword evidence="8 9" id="KW-0449">Lipoprotein</keyword>
<evidence type="ECO:0000256" key="6">
    <source>
        <dbReference type="ARBA" id="ARBA00023157"/>
    </source>
</evidence>
<evidence type="ECO:0000256" key="4">
    <source>
        <dbReference type="ARBA" id="ARBA00022729"/>
    </source>
</evidence>
<evidence type="ECO:0000313" key="13">
    <source>
        <dbReference type="Proteomes" id="UP000076580"/>
    </source>
</evidence>
<evidence type="ECO:0000256" key="7">
    <source>
        <dbReference type="ARBA" id="ARBA00023180"/>
    </source>
</evidence>
<proteinExistence type="inferred from homology"/>
<feature type="signal peptide" evidence="9">
    <location>
        <begin position="1"/>
        <end position="19"/>
    </location>
</feature>
<name>A0A151GWQ5_DRECN</name>
<dbReference type="InterPro" id="IPR012946">
    <property type="entry name" value="X8"/>
</dbReference>
<dbReference type="AlphaFoldDB" id="A0A151GWQ5"/>
<dbReference type="Pfam" id="PF03198">
    <property type="entry name" value="Glyco_hydro_72"/>
    <property type="match status" value="1"/>
</dbReference>
<dbReference type="InterPro" id="IPR017853">
    <property type="entry name" value="GH"/>
</dbReference>
<dbReference type="PANTHER" id="PTHR31468:SF2">
    <property type="entry name" value="1,3-BETA-GLUCANOSYLTRANSFERASE GAS1"/>
    <property type="match status" value="1"/>
</dbReference>
<protein>
    <recommendedName>
        <fullName evidence="9">1,3-beta-glucanosyltransferase</fullName>
        <ecNumber evidence="9">2.4.1.-</ecNumber>
    </recommendedName>
</protein>